<dbReference type="PANTHER" id="PTHR46224">
    <property type="entry name" value="ANKYRIN REPEAT FAMILY PROTEIN"/>
    <property type="match status" value="1"/>
</dbReference>
<gene>
    <name evidence="2" type="ORF">FX982_03099</name>
</gene>
<sequence>MFTYKLAFNFCRASALTFALLSGSAMAQTESGKDLVRQLDDAVMEYAYSKDAADLAIVNSLLASGARPDIKILWHATYYQRPDLVDRLLEFPIDVNQTFETSGETVLLTALKHGKDPQVSKDELHIVESLLKAGANPNVFAQGGTTTPLKAALEAQPFPQPILVKMLLRYGADPKLLSPQGFSPLMGKGATNIEVIKLLIAAGTDPYGVSRVASTPLHYVCTRSFELRDQPDPQAAERIALLHKKGTSIDALSPQQRPWPIGTPLAESAMSRNPDCIKALLDAGASKDAPAFTPEYALKDPEVKGQTVREHVLKSAETHPTLYSDAVVELFK</sequence>
<dbReference type="Gene3D" id="1.25.40.20">
    <property type="entry name" value="Ankyrin repeat-containing domain"/>
    <property type="match status" value="1"/>
</dbReference>
<evidence type="ECO:0000313" key="3">
    <source>
        <dbReference type="Proteomes" id="UP000501989"/>
    </source>
</evidence>
<accession>A0A6M8MTM3</accession>
<reference evidence="3" key="1">
    <citation type="submission" date="2019-12" db="EMBL/GenBank/DDBJ databases">
        <title>Endophytic bacteria associated with Panax ginseng seedlings.</title>
        <authorList>
            <person name="Park J.M."/>
            <person name="Shin R."/>
            <person name="Jo S.H."/>
        </authorList>
    </citation>
    <scope>NUCLEOTIDE SEQUENCE [LARGE SCALE GENOMIC DNA]</scope>
    <source>
        <strain evidence="3">PgKB30</strain>
    </source>
</reference>
<dbReference type="InterPro" id="IPR036770">
    <property type="entry name" value="Ankyrin_rpt-contain_sf"/>
</dbReference>
<evidence type="ECO:0000313" key="2">
    <source>
        <dbReference type="EMBL" id="QKF52118.1"/>
    </source>
</evidence>
<name>A0A6M8MTM3_9PSED</name>
<dbReference type="KEGG" id="pgg:FX982_03099"/>
<keyword evidence="1" id="KW-0732">Signal</keyword>
<organism evidence="2 3">
    <name type="scientific">Pseudomonas graminis</name>
    <dbReference type="NCBI Taxonomy" id="158627"/>
    <lineage>
        <taxon>Bacteria</taxon>
        <taxon>Pseudomonadati</taxon>
        <taxon>Pseudomonadota</taxon>
        <taxon>Gammaproteobacteria</taxon>
        <taxon>Pseudomonadales</taxon>
        <taxon>Pseudomonadaceae</taxon>
        <taxon>Pseudomonas</taxon>
    </lineage>
</organism>
<protein>
    <submittedName>
        <fullName evidence="2">Uncharacterized protein</fullName>
    </submittedName>
</protein>
<dbReference type="Proteomes" id="UP000501989">
    <property type="component" value="Chromosome"/>
</dbReference>
<dbReference type="SMART" id="SM00248">
    <property type="entry name" value="ANK"/>
    <property type="match status" value="5"/>
</dbReference>
<dbReference type="AlphaFoldDB" id="A0A6M8MTM3"/>
<dbReference type="InterPro" id="IPR051616">
    <property type="entry name" value="Cul2-RING_E3_ligase_SR"/>
</dbReference>
<dbReference type="PANTHER" id="PTHR46224:SF64">
    <property type="entry name" value="IQ MOTIF AND ANKYRIN REPEAT DOMAIN-CONTAINING PROTEIN 1"/>
    <property type="match status" value="1"/>
</dbReference>
<feature type="chain" id="PRO_5026825811" evidence="1">
    <location>
        <begin position="28"/>
        <end position="332"/>
    </location>
</feature>
<dbReference type="InterPro" id="IPR002110">
    <property type="entry name" value="Ankyrin_rpt"/>
</dbReference>
<dbReference type="RefSeq" id="WP_172611509.1">
    <property type="nucleotide sequence ID" value="NZ_CP053746.1"/>
</dbReference>
<evidence type="ECO:0000256" key="1">
    <source>
        <dbReference type="SAM" id="SignalP"/>
    </source>
</evidence>
<keyword evidence="3" id="KW-1185">Reference proteome</keyword>
<feature type="signal peptide" evidence="1">
    <location>
        <begin position="1"/>
        <end position="27"/>
    </location>
</feature>
<proteinExistence type="predicted"/>
<dbReference type="EMBL" id="CP053746">
    <property type="protein sequence ID" value="QKF52118.1"/>
    <property type="molecule type" value="Genomic_DNA"/>
</dbReference>
<dbReference type="SUPFAM" id="SSF48403">
    <property type="entry name" value="Ankyrin repeat"/>
    <property type="match status" value="1"/>
</dbReference>